<feature type="signal peptide" evidence="1">
    <location>
        <begin position="1"/>
        <end position="19"/>
    </location>
</feature>
<dbReference type="Proteomes" id="UP001345963">
    <property type="component" value="Unassembled WGS sequence"/>
</dbReference>
<feature type="chain" id="PRO_5045098548" description="Secreted protein" evidence="1">
    <location>
        <begin position="20"/>
        <end position="120"/>
    </location>
</feature>
<evidence type="ECO:0000313" key="3">
    <source>
        <dbReference type="Proteomes" id="UP001345963"/>
    </source>
</evidence>
<accession>A0ABU7B0V6</accession>
<evidence type="ECO:0000313" key="2">
    <source>
        <dbReference type="EMBL" id="MED6243189.1"/>
    </source>
</evidence>
<organism evidence="2 3">
    <name type="scientific">Ataeniobius toweri</name>
    <dbReference type="NCBI Taxonomy" id="208326"/>
    <lineage>
        <taxon>Eukaryota</taxon>
        <taxon>Metazoa</taxon>
        <taxon>Chordata</taxon>
        <taxon>Craniata</taxon>
        <taxon>Vertebrata</taxon>
        <taxon>Euteleostomi</taxon>
        <taxon>Actinopterygii</taxon>
        <taxon>Neopterygii</taxon>
        <taxon>Teleostei</taxon>
        <taxon>Neoteleostei</taxon>
        <taxon>Acanthomorphata</taxon>
        <taxon>Ovalentaria</taxon>
        <taxon>Atherinomorphae</taxon>
        <taxon>Cyprinodontiformes</taxon>
        <taxon>Goodeidae</taxon>
        <taxon>Ataeniobius</taxon>
    </lineage>
</organism>
<evidence type="ECO:0000256" key="1">
    <source>
        <dbReference type="SAM" id="SignalP"/>
    </source>
</evidence>
<comment type="caution">
    <text evidence="2">The sequence shown here is derived from an EMBL/GenBank/DDBJ whole genome shotgun (WGS) entry which is preliminary data.</text>
</comment>
<dbReference type="EMBL" id="JAHUTI010032885">
    <property type="protein sequence ID" value="MED6243189.1"/>
    <property type="molecule type" value="Genomic_DNA"/>
</dbReference>
<keyword evidence="1" id="KW-0732">Signal</keyword>
<gene>
    <name evidence="2" type="ORF">ATANTOWER_016335</name>
</gene>
<protein>
    <recommendedName>
        <fullName evidence="4">Secreted protein</fullName>
    </recommendedName>
</protein>
<name>A0ABU7B0V6_9TELE</name>
<sequence length="120" mass="14411">MNVFHFLSFLLCPLPKVKSEACFQRIERLTLCYTKKKNDQYLEVDEKAWQEKKGEKLYFHQQQASIPFISKQFSKSQTNTWPVVIFYYCFQLKWTNKTRNKPPFSSLEHISSQFSFSHVN</sequence>
<keyword evidence="3" id="KW-1185">Reference proteome</keyword>
<reference evidence="2 3" key="1">
    <citation type="submission" date="2021-07" db="EMBL/GenBank/DDBJ databases">
        <authorList>
            <person name="Palmer J.M."/>
        </authorList>
    </citation>
    <scope>NUCLEOTIDE SEQUENCE [LARGE SCALE GENOMIC DNA]</scope>
    <source>
        <strain evidence="2 3">AT_MEX2019</strain>
        <tissue evidence="2">Muscle</tissue>
    </source>
</reference>
<evidence type="ECO:0008006" key="4">
    <source>
        <dbReference type="Google" id="ProtNLM"/>
    </source>
</evidence>
<proteinExistence type="predicted"/>